<keyword evidence="1" id="KW-0812">Transmembrane</keyword>
<gene>
    <name evidence="2" type="ORF">Mcate_02237</name>
</gene>
<evidence type="ECO:0000256" key="1">
    <source>
        <dbReference type="SAM" id="Phobius"/>
    </source>
</evidence>
<evidence type="ECO:0000313" key="2">
    <source>
        <dbReference type="EMBL" id="RIH75445.1"/>
    </source>
</evidence>
<keyword evidence="1" id="KW-1133">Transmembrane helix</keyword>
<feature type="transmembrane region" description="Helical" evidence="1">
    <location>
        <begin position="29"/>
        <end position="47"/>
    </location>
</feature>
<evidence type="ECO:0000313" key="3">
    <source>
        <dbReference type="Proteomes" id="UP000266089"/>
    </source>
</evidence>
<proteinExistence type="predicted"/>
<feature type="transmembrane region" description="Helical" evidence="1">
    <location>
        <begin position="67"/>
        <end position="85"/>
    </location>
</feature>
<sequence>MLQLSALALLVQFFHLGLAWLALPVFVGLPAWMVWALNGFFALLWVAVGVQQFRPSTKQPLEPVRKVFLNALWLGVACLAAIFALRMGFDLGVVLFLTLGCVGYGAAFWRLWLELGKT</sequence>
<name>A0A399DTB9_9DEIN</name>
<feature type="transmembrane region" description="Helical" evidence="1">
    <location>
        <begin position="91"/>
        <end position="113"/>
    </location>
</feature>
<reference evidence="2 3" key="1">
    <citation type="submission" date="2018-08" db="EMBL/GenBank/DDBJ databases">
        <title>Meiothermus cateniformans JCM 15151 genome sequencing project.</title>
        <authorList>
            <person name="Da Costa M.S."/>
            <person name="Albuquerque L."/>
            <person name="Raposo P."/>
            <person name="Froufe H.J.C."/>
            <person name="Barroso C.S."/>
            <person name="Egas C."/>
        </authorList>
    </citation>
    <scope>NUCLEOTIDE SEQUENCE [LARGE SCALE GENOMIC DNA]</scope>
    <source>
        <strain evidence="2 3">JCM 15151</strain>
    </source>
</reference>
<organism evidence="2 3">
    <name type="scientific">Meiothermus taiwanensis</name>
    <dbReference type="NCBI Taxonomy" id="172827"/>
    <lineage>
        <taxon>Bacteria</taxon>
        <taxon>Thermotogati</taxon>
        <taxon>Deinococcota</taxon>
        <taxon>Deinococci</taxon>
        <taxon>Thermales</taxon>
        <taxon>Thermaceae</taxon>
        <taxon>Meiothermus</taxon>
    </lineage>
</organism>
<dbReference type="AlphaFoldDB" id="A0A399DTB9"/>
<dbReference type="EMBL" id="QWKX01000067">
    <property type="protein sequence ID" value="RIH75445.1"/>
    <property type="molecule type" value="Genomic_DNA"/>
</dbReference>
<protein>
    <submittedName>
        <fullName evidence="2">Uncharacterized protein</fullName>
    </submittedName>
</protein>
<comment type="caution">
    <text evidence="2">The sequence shown here is derived from an EMBL/GenBank/DDBJ whole genome shotgun (WGS) entry which is preliminary data.</text>
</comment>
<dbReference type="Proteomes" id="UP000266089">
    <property type="component" value="Unassembled WGS sequence"/>
</dbReference>
<accession>A0A399DTB9</accession>
<keyword evidence="1" id="KW-0472">Membrane</keyword>